<evidence type="ECO:0000313" key="4">
    <source>
        <dbReference type="EMBL" id="SBO29387.1"/>
    </source>
</evidence>
<keyword evidence="1" id="KW-0175">Coiled coil</keyword>
<feature type="compositionally biased region" description="Basic and acidic residues" evidence="2">
    <location>
        <begin position="907"/>
        <end position="940"/>
    </location>
</feature>
<evidence type="ECO:0000256" key="1">
    <source>
        <dbReference type="SAM" id="Coils"/>
    </source>
</evidence>
<feature type="coiled-coil region" evidence="1">
    <location>
        <begin position="326"/>
        <end position="353"/>
    </location>
</feature>
<feature type="region of interest" description="Disordered" evidence="2">
    <location>
        <begin position="846"/>
        <end position="884"/>
    </location>
</feature>
<gene>
    <name evidence="3" type="ORF">PKNA1_C2_1458300</name>
    <name evidence="4" type="ORF">PKNA1_H1_1458300</name>
</gene>
<feature type="compositionally biased region" description="Polar residues" evidence="2">
    <location>
        <begin position="979"/>
        <end position="990"/>
    </location>
</feature>
<dbReference type="Proteomes" id="UP000182128">
    <property type="component" value="Unassembled WGS sequence"/>
</dbReference>
<feature type="compositionally biased region" description="Basic and acidic residues" evidence="2">
    <location>
        <begin position="564"/>
        <end position="575"/>
    </location>
</feature>
<dbReference type="OrthoDB" id="372279at2759"/>
<evidence type="ECO:0000313" key="6">
    <source>
        <dbReference type="Proteomes" id="UP000182142"/>
    </source>
</evidence>
<evidence type="ECO:0000313" key="5">
    <source>
        <dbReference type="Proteomes" id="UP000182128"/>
    </source>
</evidence>
<evidence type="ECO:0000313" key="3">
    <source>
        <dbReference type="EMBL" id="SBO27153.1"/>
    </source>
</evidence>
<name>A0A1A7W652_PLAKH</name>
<reference evidence="5" key="3">
    <citation type="submission" date="2016-05" db="EMBL/GenBank/DDBJ databases">
        <authorList>
            <person name="Sharaf H."/>
        </authorList>
    </citation>
    <scope>NUCLEOTIDE SEQUENCE [LARGE SCALE GENOMIC DNA]</scope>
    <source>
        <strain evidence="5">H</strain>
    </source>
</reference>
<dbReference type="EMBL" id="CWHQ02000026">
    <property type="protein sequence ID" value="SBO27153.1"/>
    <property type="molecule type" value="Genomic_DNA"/>
</dbReference>
<proteinExistence type="predicted"/>
<reference evidence="6" key="2">
    <citation type="submission" date="2016-05" db="EMBL/GenBank/DDBJ databases">
        <authorList>
            <person name="Sharaf Hazem."/>
        </authorList>
    </citation>
    <scope>NUCLEOTIDE SEQUENCE [LARGE SCALE GENOMIC DNA]</scope>
    <source>
        <strain evidence="6">H</strain>
    </source>
</reference>
<dbReference type="Proteomes" id="UP000182142">
    <property type="component" value="Unassembled WGS sequence"/>
</dbReference>
<dbReference type="VEuPathDB" id="PlasmoDB:PKNH_1458300"/>
<accession>A0A1A7W652</accession>
<feature type="compositionally biased region" description="Acidic residues" evidence="2">
    <location>
        <begin position="610"/>
        <end position="625"/>
    </location>
</feature>
<evidence type="ECO:0000256" key="2">
    <source>
        <dbReference type="SAM" id="MobiDB-lite"/>
    </source>
</evidence>
<sequence length="1575" mass="179561">MAGRSPPLKKKKLRGSEEAHFIGRRQNEANSMETNILVTQNKEKGELEKYTCGKVWLYSKINNLYARFNMLKMSIQRGDHREEKGKVTTITKMSRKRGDAQRYIHEQKNVKKKKRTFSDISNENNVDTEKTEGRNHPMMFQHLEILKSLLSIYQFYRTDDSSGDMGLPPGGGTHVAAVYKVTVPREEKTGAENDKIQNGSIKNGLIQKYNFQENEKYNKSLSDIFSSIVNDKCGFFFIFNAIFFTNLKNFYYFVDIINVLNCLGNGRSFTKGGRPIEKDILIYEQIASFVENCYCCFVDEVDNGCNCFSFDQGYPSGNSTKLMHTRKINTDKVEKIKNKLKELKREKSNEELLFLSMNECNKKIFQQFSKIPDLFSDMTEISEYSRSDPSKGKYSLSDYAPTEILHAQSNNDLSRSSLERKNTILLYNQSDYAKAGTYEDSRSGSLHILKNSLSIMSESHPSGEDFQENNSHSPAKRDTVPKGEMPFVGDYPNEQSNKLINSNEHTKKGYIKNFFLNLFKNGQTDKHTEGSALPAADERNISPEGELPKLNLNDKIPDGINGNDTERDNERDMSEINHLLPIGEPEEGIPHVESNTGGAWENHPERDEEKSDEAESSESISDEGEAQQSDDRHLKGGCSTVKEPSEVASPSEHSGEQRWASSSLSMSSAEEEQSKSESANSELEEVEPLSDDKREEDPKTCPGMTEERDIQQNDGKENNHQLCVGDNGEGATEESSPEEIPLLPSQTEVNQVNKTENHNDEEVEEVEEAEEAALGGDSQEEDPLECNEMEENTIKGKAMDDGEKEFHKFKEEESKPEIFSQCLEQSGEVHKCQGENDNKLVDIAESEISAGQMQNGGGANEGDQSNCSNPNGEDEISAQNGVGFITITGEGEGTIVVAGQGEQVVDSSDKLDECKSEHDDAEKECACESDKVEDPSKEGEDASSEGEASSKGKFSSKEEEKEEQGLDEPPQKIERTEEGQNGNLNGQVSQSEKEDNANTPEGGHSILSDDDSDDSDNGDSEEDDEKEEDVENEEEEDEYNDDDENDEHEDDEEEEEEEDEDDDDNDDDQIVHFLKSSNRGNPDGGWYAEYLRNMLRCDKKCTVENHAEEKDLFLSKVKKLSNLVKYKKFKEKYTKKWEEKIALFKCNKLRRAYKIFLVIVFSIVKEIKELKKELKDMSQFVFINSGIENYLNENNMSTVRKNKESGVGANRFDDYHLGSANLISGSDNVINSFFLMRTFQSEDSEKDFNGKKKKKKKYISYVPLENYHILFQSIEEIFNEKNVQEKLANISYYIELDKYIPHYCSLFFRQFKIKKQLLSHIQSLYNNSVPTVECVNMFIACLNNNYSNILKKKFVFQCELNNSYLAKLPCVYCCDVQIVRHVDFLKLKETCQRIIKQKKIHQLFVDHLSSSLLDESYFIVPFFTSYGKFLIVIKSSRSDNPEYSSMDILQNKNLLTYDILINSFVFPNGSSFQAIVHLSYVFINTLRDFFKTRNSDENIPEIAFLSLPHLDKQKLLHHEMESSTNRADIIVSVLFLLEAFFNNTKKMKPPAQFNQGLRFLYIIRLLEFFHQKGNL</sequence>
<feature type="compositionally biased region" description="Acidic residues" evidence="2">
    <location>
        <begin position="1008"/>
        <end position="1068"/>
    </location>
</feature>
<feature type="region of interest" description="Disordered" evidence="2">
    <location>
        <begin position="458"/>
        <end position="498"/>
    </location>
</feature>
<feature type="compositionally biased region" description="Basic and acidic residues" evidence="2">
    <location>
        <begin position="969"/>
        <end position="978"/>
    </location>
</feature>
<organism evidence="4 6">
    <name type="scientific">Plasmodium knowlesi (strain H)</name>
    <dbReference type="NCBI Taxonomy" id="5851"/>
    <lineage>
        <taxon>Eukaryota</taxon>
        <taxon>Sar</taxon>
        <taxon>Alveolata</taxon>
        <taxon>Apicomplexa</taxon>
        <taxon>Aconoidasida</taxon>
        <taxon>Haemosporida</taxon>
        <taxon>Plasmodiidae</taxon>
        <taxon>Plasmodium</taxon>
        <taxon>Plasmodium (Plasmodium)</taxon>
    </lineage>
</organism>
<dbReference type="EMBL" id="CWHR02000027">
    <property type="protein sequence ID" value="SBO29387.1"/>
    <property type="molecule type" value="Genomic_DNA"/>
</dbReference>
<protein>
    <submittedName>
        <fullName evidence="4">Uncharacterized protein</fullName>
    </submittedName>
</protein>
<feature type="compositionally biased region" description="Basic and acidic residues" evidence="2">
    <location>
        <begin position="690"/>
        <end position="719"/>
    </location>
</feature>
<reference evidence="4" key="1">
    <citation type="submission" date="2016-05" db="EMBL/GenBank/DDBJ databases">
        <authorList>
            <person name="Lavstsen T."/>
            <person name="Jespersen J.S."/>
        </authorList>
    </citation>
    <scope>NUCLEOTIDE SEQUENCE [LARGE SCALE GENOMIC DNA]</scope>
</reference>
<feature type="region of interest" description="Disordered" evidence="2">
    <location>
        <begin position="527"/>
        <end position="785"/>
    </location>
</feature>
<feature type="region of interest" description="Disordered" evidence="2">
    <location>
        <begin position="898"/>
        <end position="1068"/>
    </location>
</feature>
<feature type="compositionally biased region" description="Polar residues" evidence="2">
    <location>
        <begin position="862"/>
        <end position="871"/>
    </location>
</feature>
<feature type="compositionally biased region" description="Acidic residues" evidence="2">
    <location>
        <begin position="761"/>
        <end position="771"/>
    </location>
</feature>